<evidence type="ECO:0000313" key="4">
    <source>
        <dbReference type="EMBL" id="SDT54758.1"/>
    </source>
</evidence>
<reference evidence="6 7" key="2">
    <citation type="journal article" date="2018" name="Front. Microbiol.">
        <title>Discovery of Phloeophagus Beetles as a Source of Pseudomonas Strains That Produce Potentially New Bioactive Substances and Description of Pseudomonas bohemica sp. nov.</title>
        <authorList>
            <person name="Saati-Santamaria Z."/>
            <person name="Lopez-Mondejar R."/>
            <person name="Jimenez-Gomez A."/>
            <person name="Diez-Mendez A."/>
            <person name="Vetrovsky T."/>
            <person name="Igual J.M."/>
            <person name="Velazquez E."/>
            <person name="Kolarik M."/>
            <person name="Rivas R."/>
            <person name="Garcia-Fraile P."/>
        </authorList>
    </citation>
    <scope>NUCLEOTIDE SEQUENCE [LARGE SCALE GENOMIC DNA]</scope>
    <source>
        <strain evidence="3 7">A2-NA12</strain>
        <strain evidence="2 6">A2-NA13</strain>
    </source>
</reference>
<dbReference type="Proteomes" id="UP000282672">
    <property type="component" value="Unassembled WGS sequence"/>
</dbReference>
<dbReference type="Gene3D" id="2.60.120.200">
    <property type="match status" value="1"/>
</dbReference>
<gene>
    <name evidence="3" type="ORF">CS076_04775</name>
    <name evidence="2" type="ORF">CS078_24180</name>
    <name evidence="4" type="ORF">SAMN05216222_5017</name>
</gene>
<protein>
    <submittedName>
        <fullName evidence="4">Alginate lyase</fullName>
    </submittedName>
    <submittedName>
        <fullName evidence="2">Polysaccharide lyase family 7 protein</fullName>
    </submittedName>
</protein>
<feature type="domain" description="Alginate lyase 2" evidence="1">
    <location>
        <begin position="2"/>
        <end position="218"/>
    </location>
</feature>
<dbReference type="AlphaFoldDB" id="A0A1H2B996"/>
<dbReference type="EMBL" id="PEGB01000021">
    <property type="protein sequence ID" value="RLU05339.1"/>
    <property type="molecule type" value="Genomic_DNA"/>
</dbReference>
<dbReference type="Proteomes" id="UP000282140">
    <property type="component" value="Unassembled WGS sequence"/>
</dbReference>
<sequence length="221" mass="24783">MIELATWNLTIPVGTPAKVIDTPRLVDGYSDQYFRSGDKLFFWAPVTGSSTAKSEFPRSELRETLSDGTLRNWTYPEANHRLKAVLKVNQVPSIGRIVIGQIHIYQGEGPLLKVEYQYDAARKKGDVIANYRLKPGSEDVTIVIARDIALGKTFSYEVRFSSAGYLNVDSQGYSWGKQISSSWKNKKLYFKAGVYALDNTGYKNEGGQVTFSQLDVAHTQR</sequence>
<organism evidence="4 5">
    <name type="scientific">Pseudomonas prosekii</name>
    <dbReference type="NCBI Taxonomy" id="1148509"/>
    <lineage>
        <taxon>Bacteria</taxon>
        <taxon>Pseudomonadati</taxon>
        <taxon>Pseudomonadota</taxon>
        <taxon>Gammaproteobacteria</taxon>
        <taxon>Pseudomonadales</taxon>
        <taxon>Pseudomonadaceae</taxon>
        <taxon>Pseudomonas</taxon>
    </lineage>
</organism>
<evidence type="ECO:0000313" key="7">
    <source>
        <dbReference type="Proteomes" id="UP000282672"/>
    </source>
</evidence>
<proteinExistence type="predicted"/>
<dbReference type="RefSeq" id="WP_092280286.1">
    <property type="nucleotide sequence ID" value="NZ_JBJGXP010000001.1"/>
</dbReference>
<dbReference type="Proteomes" id="UP000198481">
    <property type="component" value="Chromosome I"/>
</dbReference>
<dbReference type="InterPro" id="IPR013320">
    <property type="entry name" value="ConA-like_dom_sf"/>
</dbReference>
<dbReference type="STRING" id="1148509.SAMN05216222_5017"/>
<dbReference type="InterPro" id="IPR014895">
    <property type="entry name" value="Alginate_lyase_2"/>
</dbReference>
<keyword evidence="6" id="KW-1185">Reference proteome</keyword>
<evidence type="ECO:0000259" key="1">
    <source>
        <dbReference type="Pfam" id="PF08787"/>
    </source>
</evidence>
<name>A0A1H2B996_9PSED</name>
<dbReference type="EMBL" id="LT629762">
    <property type="protein sequence ID" value="SDT54758.1"/>
    <property type="molecule type" value="Genomic_DNA"/>
</dbReference>
<dbReference type="EMBL" id="PEGA01000003">
    <property type="protein sequence ID" value="RLU13877.1"/>
    <property type="molecule type" value="Genomic_DNA"/>
</dbReference>
<dbReference type="Pfam" id="PF08787">
    <property type="entry name" value="Alginate_lyase2"/>
    <property type="match status" value="1"/>
</dbReference>
<evidence type="ECO:0000313" key="3">
    <source>
        <dbReference type="EMBL" id="RLU13877.1"/>
    </source>
</evidence>
<reference evidence="4 5" key="1">
    <citation type="submission" date="2016-10" db="EMBL/GenBank/DDBJ databases">
        <authorList>
            <person name="de Groot N.N."/>
        </authorList>
    </citation>
    <scope>NUCLEOTIDE SEQUENCE [LARGE SCALE GENOMIC DNA]</scope>
    <source>
        <strain evidence="4 5">LMG 26867</strain>
    </source>
</reference>
<evidence type="ECO:0000313" key="6">
    <source>
        <dbReference type="Proteomes" id="UP000282140"/>
    </source>
</evidence>
<dbReference type="GO" id="GO:0016829">
    <property type="term" value="F:lyase activity"/>
    <property type="evidence" value="ECO:0007669"/>
    <property type="project" value="UniProtKB-KW"/>
</dbReference>
<evidence type="ECO:0000313" key="5">
    <source>
        <dbReference type="Proteomes" id="UP000198481"/>
    </source>
</evidence>
<dbReference type="SUPFAM" id="SSF49899">
    <property type="entry name" value="Concanavalin A-like lectins/glucanases"/>
    <property type="match status" value="1"/>
</dbReference>
<keyword evidence="4" id="KW-0456">Lyase</keyword>
<evidence type="ECO:0000313" key="2">
    <source>
        <dbReference type="EMBL" id="RLU05339.1"/>
    </source>
</evidence>
<accession>A0A1H2B996</accession>